<feature type="compositionally biased region" description="Polar residues" evidence="1">
    <location>
        <begin position="833"/>
        <end position="845"/>
    </location>
</feature>
<feature type="compositionally biased region" description="Basic and acidic residues" evidence="1">
    <location>
        <begin position="914"/>
        <end position="923"/>
    </location>
</feature>
<feature type="region of interest" description="Disordered" evidence="1">
    <location>
        <begin position="1179"/>
        <end position="1236"/>
    </location>
</feature>
<dbReference type="Proteomes" id="UP000525565">
    <property type="component" value="Unassembled WGS sequence"/>
</dbReference>
<evidence type="ECO:0000259" key="2">
    <source>
        <dbReference type="Pfam" id="PF15232"/>
    </source>
</evidence>
<feature type="compositionally biased region" description="Basic and acidic residues" evidence="1">
    <location>
        <begin position="1211"/>
        <end position="1228"/>
    </location>
</feature>
<protein>
    <submittedName>
        <fullName evidence="3">CEFIP protein</fullName>
    </submittedName>
</protein>
<feature type="compositionally biased region" description="Basic and acidic residues" evidence="1">
    <location>
        <begin position="762"/>
        <end position="781"/>
    </location>
</feature>
<dbReference type="InterPro" id="IPR052303">
    <property type="entry name" value="CEFIP"/>
</dbReference>
<evidence type="ECO:0000313" key="4">
    <source>
        <dbReference type="Proteomes" id="UP000525565"/>
    </source>
</evidence>
<evidence type="ECO:0000256" key="1">
    <source>
        <dbReference type="SAM" id="MobiDB-lite"/>
    </source>
</evidence>
<feature type="non-terminal residue" evidence="3">
    <location>
        <position position="1442"/>
    </location>
</feature>
<dbReference type="InterPro" id="IPR027838">
    <property type="entry name" value="DUF4585"/>
</dbReference>
<dbReference type="GO" id="GO:0070886">
    <property type="term" value="P:positive regulation of calcineurin-NFAT signaling cascade"/>
    <property type="evidence" value="ECO:0007669"/>
    <property type="project" value="TreeGrafter"/>
</dbReference>
<feature type="region of interest" description="Disordered" evidence="1">
    <location>
        <begin position="372"/>
        <end position="444"/>
    </location>
</feature>
<feature type="compositionally biased region" description="Basic residues" evidence="1">
    <location>
        <begin position="1200"/>
        <end position="1210"/>
    </location>
</feature>
<accession>A0A7K7KUP6</accession>
<feature type="region of interest" description="Disordered" evidence="1">
    <location>
        <begin position="799"/>
        <end position="862"/>
    </location>
</feature>
<feature type="compositionally biased region" description="Polar residues" evidence="1">
    <location>
        <begin position="433"/>
        <end position="444"/>
    </location>
</feature>
<feature type="compositionally biased region" description="Basic and acidic residues" evidence="1">
    <location>
        <begin position="390"/>
        <end position="407"/>
    </location>
</feature>
<name>A0A7K7KUP6_9AVES</name>
<feature type="compositionally biased region" description="Basic and acidic residues" evidence="1">
    <location>
        <begin position="940"/>
        <end position="949"/>
    </location>
</feature>
<feature type="domain" description="DUF4585" evidence="2">
    <location>
        <begin position="1277"/>
        <end position="1348"/>
    </location>
</feature>
<feature type="compositionally biased region" description="Polar residues" evidence="1">
    <location>
        <begin position="725"/>
        <end position="740"/>
    </location>
</feature>
<sequence>TMQGNKKHTEGHSDSSSIGSLLDDADREVSSLTDRAFRSLCVAELEDSYNEPNLAISPDLAHQFSAKFHPGTLNHAIKLTASCNKLTARNNEHTIWASTFQQLPKYALEEKKIAKNNTLGTERKKLNLPVPGPRNNKHVSKVSSLIKTFDKTANQGSGGSLIAIKQPIKNSFQKSKLNHGNNMACGDDTAILSIHKELPEFSEDGQDSHCLTGKHEPQKRPNKIDLSYCGSDGYYPVLIEMSKIAKSNFSRSSKKALKNKNMKVNEPAKKGNFLHSENSAFESWKVHHKKLTEKQEFVDLITEKEGLTYLEEAPFSKGSHTSEHKLPPDKTTVFKKQEKDFQMEPPPPETAFSTPLPAVFVPQGPLHSGTEFHISPQQDTICPPWRRPRTTKEAYERRQTSKEKFTASDETCSLSEKTTRAKPDLDVTPLDKQANSPGSASPTFNITELLTPIIPPKQEVDPMEGELIPLTPPPTDSVAEKDDEATGFGDYRSRDSYKAKASSLLFNLKDVRKRVKSIYTPSPMLRALENKNKTKENIQENIKVNTSSSTLQEISNKNIAEKDESSDITSVLSECVHENDNKTDLTGHFTDNYLTLSSPQTTADLLFHQTGDNLQQDNSKYKELVKNTRDNEKMFRHQSEEPYLRKSLLYPALKAYSRDTTDTTAGQPVQKPSFRAEEIERQAGHQNENFAFRTLPSQLSPAEDVPYSDIQSNVAVSGHEAQGKRSPSSSEQSFVSTVEQPFQEEPFPLDPLIQKSSLQESQRTKGEMNADSKKSHEGRVKAAGEDELQYYACISSGTGAAESREGRVTGNEQRSLMKEKIRQEKKEEVNGMDSASDSIKDTSTPRSEETQTQPSSSSSKPCLFMIKDNTFRSPQVIRTVKLPLFRSFSLDDTVSSSYKEMEGRFASSAAHSKQPRDTLHAQERGWSALRRRGQQNVREGTTDKERDASESGSTSATLDPNLLEDTESFSLGKLMEEDEETCALLNKVGKMNEESVCSSKENSQIRKARRSLTQPNLGLENDQAQNNPSYPIERKTNYFKNHHLSKRKGGSCAKKIITRETISPVTGSVSEDHIYSPVSHEVLEDIPHMEGGSVLLDSLECSAVTSPRSGSTMHSLVASLPSDKPTISSLGETEDAINPALLNTTLRSQADMSAEEILDSMQRHLLDSAGEAERLELRGLGERGAGKPPAVPPKTEKALRRAKKLASRRKKMEEQQKKHQTEHTDAVGRKPSHSGQAIVSPSPLGYSPLHPVPHSAFPPTETSIGRPTGALAVSPSPSLTQRKLLQDPDSGQYYVIDLPAEVNLKTFYDPETGKYVQVSVPSLEGNLYPPSSSEIRNSPYASYPRVLPLPASSVAVLKSPSQLSEPTWLMPAVPGEPPEDGQQNYRGTEAVDTQPYIEPVSYSYGQDAEETQVHLGKDMSPTPNTDLVSLTDLDDFVAEGVS</sequence>
<feature type="non-terminal residue" evidence="3">
    <location>
        <position position="1"/>
    </location>
</feature>
<feature type="compositionally biased region" description="Basic and acidic residues" evidence="1">
    <location>
        <begin position="815"/>
        <end position="829"/>
    </location>
</feature>
<feature type="region of interest" description="Disordered" evidence="1">
    <location>
        <begin position="1"/>
        <end position="20"/>
    </location>
</feature>
<dbReference type="GO" id="GO:0030018">
    <property type="term" value="C:Z disc"/>
    <property type="evidence" value="ECO:0007669"/>
    <property type="project" value="TreeGrafter"/>
</dbReference>
<dbReference type="PANTHER" id="PTHR33775">
    <property type="entry name" value="CARDIAC-ENRICHED FHL2-INTERACTING PROTEIN-RELATED"/>
    <property type="match status" value="1"/>
</dbReference>
<comment type="caution">
    <text evidence="3">The sequence shown here is derived from an EMBL/GenBank/DDBJ whole genome shotgun (WGS) entry which is preliminary data.</text>
</comment>
<dbReference type="Pfam" id="PF15232">
    <property type="entry name" value="DUF4585"/>
    <property type="match status" value="1"/>
</dbReference>
<dbReference type="EMBL" id="VZSO01000068">
    <property type="protein sequence ID" value="NWZ22277.1"/>
    <property type="molecule type" value="Genomic_DNA"/>
</dbReference>
<feature type="region of interest" description="Disordered" evidence="1">
    <location>
        <begin position="1401"/>
        <end position="1428"/>
    </location>
</feature>
<evidence type="ECO:0000313" key="3">
    <source>
        <dbReference type="EMBL" id="NWZ22277.1"/>
    </source>
</evidence>
<keyword evidence="4" id="KW-1185">Reference proteome</keyword>
<feature type="region of interest" description="Disordered" evidence="1">
    <location>
        <begin position="716"/>
        <end position="781"/>
    </location>
</feature>
<dbReference type="PANTHER" id="PTHR33775:SF2">
    <property type="entry name" value="CARDIAC-ENRICHED FHL2-INTERACTING PROTEIN"/>
    <property type="match status" value="1"/>
</dbReference>
<feature type="region of interest" description="Disordered" evidence="1">
    <location>
        <begin position="905"/>
        <end position="962"/>
    </location>
</feature>
<gene>
    <name evidence="3" type="primary">Cefip</name>
    <name evidence="3" type="ORF">ASASCU_R14035</name>
</gene>
<reference evidence="3 4" key="1">
    <citation type="submission" date="2019-09" db="EMBL/GenBank/DDBJ databases">
        <title>Bird 10,000 Genomes (B10K) Project - Family phase.</title>
        <authorList>
            <person name="Zhang G."/>
        </authorList>
    </citation>
    <scope>NUCLEOTIDE SEQUENCE [LARGE SCALE GENOMIC DNA]</scope>
    <source>
        <strain evidence="3">OUT-0051</strain>
        <tissue evidence="3">Kidney</tissue>
    </source>
</reference>
<feature type="compositionally biased region" description="Low complexity" evidence="1">
    <location>
        <begin position="850"/>
        <end position="861"/>
    </location>
</feature>
<organism evidence="3 4">
    <name type="scientific">Asarcornis scutulata</name>
    <dbReference type="NCBI Taxonomy" id="75869"/>
    <lineage>
        <taxon>Eukaryota</taxon>
        <taxon>Metazoa</taxon>
        <taxon>Chordata</taxon>
        <taxon>Craniata</taxon>
        <taxon>Vertebrata</taxon>
        <taxon>Euteleostomi</taxon>
        <taxon>Archelosauria</taxon>
        <taxon>Archosauria</taxon>
        <taxon>Dinosauria</taxon>
        <taxon>Saurischia</taxon>
        <taxon>Theropoda</taxon>
        <taxon>Coelurosauria</taxon>
        <taxon>Aves</taxon>
        <taxon>Neognathae</taxon>
        <taxon>Galloanserae</taxon>
        <taxon>Anseriformes</taxon>
        <taxon>Anatidae</taxon>
        <taxon>Anatinae</taxon>
        <taxon>Asarcornis</taxon>
    </lineage>
</organism>
<proteinExistence type="predicted"/>
<feature type="region of interest" description="Disordered" evidence="1">
    <location>
        <begin position="471"/>
        <end position="490"/>
    </location>
</feature>